<feature type="domain" description="Major facilitator superfamily (MFS) profile" evidence="7">
    <location>
        <begin position="213"/>
        <end position="411"/>
    </location>
</feature>
<keyword evidence="9" id="KW-1185">Reference proteome</keyword>
<evidence type="ECO:0000313" key="8">
    <source>
        <dbReference type="EMBL" id="TXL69198.1"/>
    </source>
</evidence>
<feature type="transmembrane region" description="Helical" evidence="6">
    <location>
        <begin position="371"/>
        <end position="393"/>
    </location>
</feature>
<comment type="subcellular location">
    <subcellularLocation>
        <location evidence="1">Cell membrane</location>
        <topology evidence="1">Multi-pass membrane protein</topology>
    </subcellularLocation>
</comment>
<dbReference type="InterPro" id="IPR036259">
    <property type="entry name" value="MFS_trans_sf"/>
</dbReference>
<evidence type="ECO:0000256" key="3">
    <source>
        <dbReference type="ARBA" id="ARBA00022692"/>
    </source>
</evidence>
<dbReference type="InterPro" id="IPR011701">
    <property type="entry name" value="MFS"/>
</dbReference>
<keyword evidence="3 6" id="KW-0812">Transmembrane</keyword>
<protein>
    <submittedName>
        <fullName evidence="8">MFS transporter</fullName>
    </submittedName>
</protein>
<dbReference type="InterPro" id="IPR020846">
    <property type="entry name" value="MFS_dom"/>
</dbReference>
<comment type="caution">
    <text evidence="8">The sequence shown here is derived from an EMBL/GenBank/DDBJ whole genome shotgun (WGS) entry which is preliminary data.</text>
</comment>
<dbReference type="PANTHER" id="PTHR23513">
    <property type="entry name" value="INTEGRAL MEMBRANE EFFLUX PROTEIN-RELATED"/>
    <property type="match status" value="1"/>
</dbReference>
<proteinExistence type="predicted"/>
<feature type="transmembrane region" description="Helical" evidence="6">
    <location>
        <begin position="345"/>
        <end position="365"/>
    </location>
</feature>
<feature type="transmembrane region" description="Helical" evidence="6">
    <location>
        <begin position="304"/>
        <end position="324"/>
    </location>
</feature>
<keyword evidence="4 6" id="KW-1133">Transmembrane helix</keyword>
<feature type="transmembrane region" description="Helical" evidence="6">
    <location>
        <begin position="217"/>
        <end position="240"/>
    </location>
</feature>
<feature type="transmembrane region" description="Helical" evidence="6">
    <location>
        <begin position="42"/>
        <end position="64"/>
    </location>
</feature>
<evidence type="ECO:0000256" key="5">
    <source>
        <dbReference type="ARBA" id="ARBA00023136"/>
    </source>
</evidence>
<name>A0A5C8P718_9HYPH</name>
<dbReference type="OrthoDB" id="145388at2"/>
<feature type="transmembrane region" description="Helical" evidence="6">
    <location>
        <begin position="163"/>
        <end position="182"/>
    </location>
</feature>
<organism evidence="8 9">
    <name type="scientific">Vineibacter terrae</name>
    <dbReference type="NCBI Taxonomy" id="2586908"/>
    <lineage>
        <taxon>Bacteria</taxon>
        <taxon>Pseudomonadati</taxon>
        <taxon>Pseudomonadota</taxon>
        <taxon>Alphaproteobacteria</taxon>
        <taxon>Hyphomicrobiales</taxon>
        <taxon>Vineibacter</taxon>
    </lineage>
</organism>
<reference evidence="8 9" key="1">
    <citation type="submission" date="2019-06" db="EMBL/GenBank/DDBJ databases">
        <title>New taxonomy in bacterial strain CC-CFT640, isolated from vineyard.</title>
        <authorList>
            <person name="Lin S.-Y."/>
            <person name="Tsai C.-F."/>
            <person name="Young C.-C."/>
        </authorList>
    </citation>
    <scope>NUCLEOTIDE SEQUENCE [LARGE SCALE GENOMIC DNA]</scope>
    <source>
        <strain evidence="8 9">CC-CFT640</strain>
    </source>
</reference>
<evidence type="ECO:0000256" key="1">
    <source>
        <dbReference type="ARBA" id="ARBA00004651"/>
    </source>
</evidence>
<feature type="transmembrane region" description="Helical" evidence="6">
    <location>
        <begin position="252"/>
        <end position="272"/>
    </location>
</feature>
<dbReference type="RefSeq" id="WP_147852623.1">
    <property type="nucleotide sequence ID" value="NZ_VDUZ01000096.1"/>
</dbReference>
<evidence type="ECO:0000256" key="2">
    <source>
        <dbReference type="ARBA" id="ARBA00022475"/>
    </source>
</evidence>
<evidence type="ECO:0000259" key="7">
    <source>
        <dbReference type="PROSITE" id="PS50850"/>
    </source>
</evidence>
<feature type="transmembrane region" description="Helical" evidence="6">
    <location>
        <begin position="279"/>
        <end position="298"/>
    </location>
</feature>
<sequence length="411" mass="42414">MSLSPLLRLQGATVGVHAADQLALAALPLTAVLLLDAGPGLVGILVAIQGAAWLLVSLPAGIIVDRFTAPTVLFAAPVLSLAASVVALVAALADLLWPLAGAAFIGAAGTVSFVLAATAVITRLMPPAQLPAGNARLELGRAAATLAAPFIAGELAMRLSPTWGYALAIVASLCAVAWLAGLDRRAIAVTPPPRQPILAAIREGAAFVMRQRLLRGIALCAIFWNLSFFALWAVFVPFALKLLALDPRQTGAMQMTYGAGLIVGALSGGTLLSRLPPNVTLLFGPAVSVIAGVLLLMSTRTPGVVLPAVAHFLVGFGPMLWLICQTTVRQLVTPPELLGRVNATIQVAVYGMRPIGALLGGWLGARFGYEAAMLAIAIGFTLSFTVVLATPLVRLRVLPPQAEAQQGCQPA</sequence>
<dbReference type="Proteomes" id="UP000321638">
    <property type="component" value="Unassembled WGS sequence"/>
</dbReference>
<dbReference type="CDD" id="cd06173">
    <property type="entry name" value="MFS_MefA_like"/>
    <property type="match status" value="1"/>
</dbReference>
<dbReference type="PANTHER" id="PTHR23513:SF6">
    <property type="entry name" value="MAJOR FACILITATOR SUPERFAMILY ASSOCIATED DOMAIN-CONTAINING PROTEIN"/>
    <property type="match status" value="1"/>
</dbReference>
<dbReference type="PROSITE" id="PS50850">
    <property type="entry name" value="MFS"/>
    <property type="match status" value="1"/>
</dbReference>
<keyword evidence="2" id="KW-1003">Cell membrane</keyword>
<dbReference type="Pfam" id="PF07690">
    <property type="entry name" value="MFS_1"/>
    <property type="match status" value="1"/>
</dbReference>
<dbReference type="EMBL" id="VDUZ01000096">
    <property type="protein sequence ID" value="TXL69198.1"/>
    <property type="molecule type" value="Genomic_DNA"/>
</dbReference>
<dbReference type="SUPFAM" id="SSF103473">
    <property type="entry name" value="MFS general substrate transporter"/>
    <property type="match status" value="1"/>
</dbReference>
<accession>A0A5C8P718</accession>
<dbReference type="GO" id="GO:0005886">
    <property type="term" value="C:plasma membrane"/>
    <property type="evidence" value="ECO:0007669"/>
    <property type="project" value="UniProtKB-SubCell"/>
</dbReference>
<gene>
    <name evidence="8" type="ORF">FHP25_40020</name>
</gene>
<evidence type="ECO:0000256" key="6">
    <source>
        <dbReference type="SAM" id="Phobius"/>
    </source>
</evidence>
<feature type="transmembrane region" description="Helical" evidence="6">
    <location>
        <begin position="137"/>
        <end position="157"/>
    </location>
</feature>
<feature type="transmembrane region" description="Helical" evidence="6">
    <location>
        <begin position="99"/>
        <end position="125"/>
    </location>
</feature>
<feature type="transmembrane region" description="Helical" evidence="6">
    <location>
        <begin position="71"/>
        <end position="93"/>
    </location>
</feature>
<evidence type="ECO:0000256" key="4">
    <source>
        <dbReference type="ARBA" id="ARBA00022989"/>
    </source>
</evidence>
<dbReference type="Gene3D" id="1.20.1250.20">
    <property type="entry name" value="MFS general substrate transporter like domains"/>
    <property type="match status" value="1"/>
</dbReference>
<evidence type="ECO:0000313" key="9">
    <source>
        <dbReference type="Proteomes" id="UP000321638"/>
    </source>
</evidence>
<keyword evidence="5 6" id="KW-0472">Membrane</keyword>
<dbReference type="GO" id="GO:0022857">
    <property type="term" value="F:transmembrane transporter activity"/>
    <property type="evidence" value="ECO:0007669"/>
    <property type="project" value="InterPro"/>
</dbReference>
<dbReference type="AlphaFoldDB" id="A0A5C8P718"/>